<evidence type="ECO:0000313" key="2">
    <source>
        <dbReference type="EMBL" id="CAB4318354.1"/>
    </source>
</evidence>
<dbReference type="EMBL" id="CAEKKB010000007">
    <property type="protein sequence ID" value="CAB4318354.1"/>
    <property type="molecule type" value="Genomic_DNA"/>
</dbReference>
<accession>A0A6J5Y4H9</accession>
<gene>
    <name evidence="2" type="ORF">ORAREDHAP_LOCUS45391</name>
</gene>
<dbReference type="Proteomes" id="UP000507245">
    <property type="component" value="Unassembled WGS sequence"/>
</dbReference>
<feature type="region of interest" description="Disordered" evidence="1">
    <location>
        <begin position="1"/>
        <end position="59"/>
    </location>
</feature>
<proteinExistence type="predicted"/>
<organism evidence="2 3">
    <name type="scientific">Prunus armeniaca</name>
    <name type="common">Apricot</name>
    <name type="synonym">Armeniaca vulgaris</name>
    <dbReference type="NCBI Taxonomy" id="36596"/>
    <lineage>
        <taxon>Eukaryota</taxon>
        <taxon>Viridiplantae</taxon>
        <taxon>Streptophyta</taxon>
        <taxon>Embryophyta</taxon>
        <taxon>Tracheophyta</taxon>
        <taxon>Spermatophyta</taxon>
        <taxon>Magnoliopsida</taxon>
        <taxon>eudicotyledons</taxon>
        <taxon>Gunneridae</taxon>
        <taxon>Pentapetalae</taxon>
        <taxon>rosids</taxon>
        <taxon>fabids</taxon>
        <taxon>Rosales</taxon>
        <taxon>Rosaceae</taxon>
        <taxon>Amygdaloideae</taxon>
        <taxon>Amygdaleae</taxon>
        <taxon>Prunus</taxon>
    </lineage>
</organism>
<feature type="compositionally biased region" description="Polar residues" evidence="1">
    <location>
        <begin position="1"/>
        <end position="20"/>
    </location>
</feature>
<sequence length="59" mass="6328">MRTSSSEQFGNTAPSTSRSSAKMCEGLPREGEPTPRLGSDKIGKIKKGGAEGRTSQEEW</sequence>
<reference evidence="3" key="1">
    <citation type="journal article" date="2020" name="Genome Biol.">
        <title>Gamete binning: chromosome-level and haplotype-resolved genome assembly enabled by high-throughput single-cell sequencing of gamete genomes.</title>
        <authorList>
            <person name="Campoy J.A."/>
            <person name="Sun H."/>
            <person name="Goel M."/>
            <person name="Jiao W.-B."/>
            <person name="Folz-Donahue K."/>
            <person name="Wang N."/>
            <person name="Rubio M."/>
            <person name="Liu C."/>
            <person name="Kukat C."/>
            <person name="Ruiz D."/>
            <person name="Huettel B."/>
            <person name="Schneeberger K."/>
        </authorList>
    </citation>
    <scope>NUCLEOTIDE SEQUENCE [LARGE SCALE GENOMIC DNA]</scope>
    <source>
        <strain evidence="3">cv. Rojo Pasion</strain>
    </source>
</reference>
<name>A0A6J5Y4H9_PRUAR</name>
<evidence type="ECO:0000313" key="3">
    <source>
        <dbReference type="Proteomes" id="UP000507245"/>
    </source>
</evidence>
<evidence type="ECO:0000256" key="1">
    <source>
        <dbReference type="SAM" id="MobiDB-lite"/>
    </source>
</evidence>
<keyword evidence="3" id="KW-1185">Reference proteome</keyword>
<protein>
    <submittedName>
        <fullName evidence="2">Uncharacterized protein</fullName>
    </submittedName>
</protein>
<feature type="compositionally biased region" description="Basic and acidic residues" evidence="1">
    <location>
        <begin position="27"/>
        <end position="59"/>
    </location>
</feature>
<dbReference type="AlphaFoldDB" id="A0A6J5Y4H9"/>